<feature type="transmembrane region" description="Helical" evidence="8">
    <location>
        <begin position="104"/>
        <end position="122"/>
    </location>
</feature>
<keyword evidence="6" id="KW-0503">Monooxygenase</keyword>
<dbReference type="InterPro" id="IPR011566">
    <property type="entry name" value="Ubq_synth_Coq7"/>
</dbReference>
<dbReference type="EMBL" id="JADIKL010000008">
    <property type="protein sequence ID" value="MFK2931888.1"/>
    <property type="molecule type" value="Genomic_DNA"/>
</dbReference>
<dbReference type="InterPro" id="IPR009078">
    <property type="entry name" value="Ferritin-like_SF"/>
</dbReference>
<evidence type="ECO:0000256" key="3">
    <source>
        <dbReference type="ARBA" id="ARBA00022723"/>
    </source>
</evidence>
<gene>
    <name evidence="9" type="ORF">ISP14_13910</name>
</gene>
<sequence length="164" mass="18157">MIKVNHAGEHGAVNIYAGQILMARLTARDMLSELAEFRSHEQRHRSIFYAELQRRGRSRCRSYWLCGFGGYLLGLFTGLLGRSAIAATTVAVESVVLKHLEQQLIALGGSDSAAIVAISAIVSEERQHRDQSQRHLKAGQFWSVVLTPIVSVSTEAVIWLGMRP</sequence>
<keyword evidence="4" id="KW-0560">Oxidoreductase</keyword>
<protein>
    <submittedName>
        <fullName evidence="9">Demethoxyubiquinone hydroxylase family protein</fullName>
    </submittedName>
</protein>
<evidence type="ECO:0000256" key="8">
    <source>
        <dbReference type="SAM" id="Phobius"/>
    </source>
</evidence>
<comment type="pathway">
    <text evidence="1">Cofactor biosynthesis; ubiquinone biosynthesis.</text>
</comment>
<evidence type="ECO:0000256" key="5">
    <source>
        <dbReference type="ARBA" id="ARBA00023004"/>
    </source>
</evidence>
<accession>A0ABW8KLX2</accession>
<keyword evidence="10" id="KW-1185">Reference proteome</keyword>
<dbReference type="PANTHER" id="PTHR11237">
    <property type="entry name" value="COENZYME Q10 BIOSYNTHESIS PROTEIN 7"/>
    <property type="match status" value="1"/>
</dbReference>
<evidence type="ECO:0000256" key="2">
    <source>
        <dbReference type="ARBA" id="ARBA00022688"/>
    </source>
</evidence>
<name>A0ABW8KLX2_9GAMM</name>
<evidence type="ECO:0000256" key="6">
    <source>
        <dbReference type="ARBA" id="ARBA00023033"/>
    </source>
</evidence>
<dbReference type="PANTHER" id="PTHR11237:SF4">
    <property type="entry name" value="5-DEMETHOXYUBIQUINONE HYDROXYLASE, MITOCHONDRIAL"/>
    <property type="match status" value="1"/>
</dbReference>
<evidence type="ECO:0000256" key="4">
    <source>
        <dbReference type="ARBA" id="ARBA00023002"/>
    </source>
</evidence>
<keyword evidence="8" id="KW-1133">Transmembrane helix</keyword>
<proteinExistence type="predicted"/>
<dbReference type="Pfam" id="PF03232">
    <property type="entry name" value="COQ7"/>
    <property type="match status" value="1"/>
</dbReference>
<dbReference type="Proteomes" id="UP001620397">
    <property type="component" value="Unassembled WGS sequence"/>
</dbReference>
<keyword evidence="7 8" id="KW-0472">Membrane</keyword>
<keyword evidence="5" id="KW-0408">Iron</keyword>
<dbReference type="SUPFAM" id="SSF47240">
    <property type="entry name" value="Ferritin-like"/>
    <property type="match status" value="1"/>
</dbReference>
<comment type="caution">
    <text evidence="9">The sequence shown here is derived from an EMBL/GenBank/DDBJ whole genome shotgun (WGS) entry which is preliminary data.</text>
</comment>
<evidence type="ECO:0000313" key="10">
    <source>
        <dbReference type="Proteomes" id="UP001620397"/>
    </source>
</evidence>
<keyword evidence="2" id="KW-0831">Ubiquinone biosynthesis</keyword>
<organism evidence="9 10">
    <name type="scientific">Dyella agri</name>
    <dbReference type="NCBI Taxonomy" id="1926869"/>
    <lineage>
        <taxon>Bacteria</taxon>
        <taxon>Pseudomonadati</taxon>
        <taxon>Pseudomonadota</taxon>
        <taxon>Gammaproteobacteria</taxon>
        <taxon>Lysobacterales</taxon>
        <taxon>Rhodanobacteraceae</taxon>
        <taxon>Dyella</taxon>
    </lineage>
</organism>
<evidence type="ECO:0000313" key="9">
    <source>
        <dbReference type="EMBL" id="MFK2931888.1"/>
    </source>
</evidence>
<keyword evidence="8" id="KW-0812">Transmembrane</keyword>
<reference evidence="9 10" key="1">
    <citation type="submission" date="2020-10" db="EMBL/GenBank/DDBJ databases">
        <title>Phylogeny of dyella-like bacteria.</title>
        <authorList>
            <person name="Fu J."/>
        </authorList>
    </citation>
    <scope>NUCLEOTIDE SEQUENCE [LARGE SCALE GENOMIC DNA]</scope>
    <source>
        <strain evidence="9 10">DKC-1</strain>
    </source>
</reference>
<feature type="transmembrane region" description="Helical" evidence="8">
    <location>
        <begin position="63"/>
        <end position="84"/>
    </location>
</feature>
<keyword evidence="3" id="KW-0479">Metal-binding</keyword>
<evidence type="ECO:0000256" key="7">
    <source>
        <dbReference type="ARBA" id="ARBA00023136"/>
    </source>
</evidence>
<evidence type="ECO:0000256" key="1">
    <source>
        <dbReference type="ARBA" id="ARBA00004749"/>
    </source>
</evidence>
<feature type="transmembrane region" description="Helical" evidence="8">
    <location>
        <begin position="142"/>
        <end position="162"/>
    </location>
</feature>